<protein>
    <recommendedName>
        <fullName evidence="3">DNA-directed DNA polymerase</fullName>
    </recommendedName>
</protein>
<dbReference type="GO" id="GO:0071897">
    <property type="term" value="P:DNA biosynthetic process"/>
    <property type="evidence" value="ECO:0007669"/>
    <property type="project" value="UniProtKB-ARBA"/>
</dbReference>
<accession>A0A9N8L2K9</accession>
<dbReference type="SUPFAM" id="SSF56672">
    <property type="entry name" value="DNA/RNA polymerases"/>
    <property type="match status" value="1"/>
</dbReference>
<keyword evidence="2" id="KW-1185">Reference proteome</keyword>
<proteinExistence type="predicted"/>
<sequence>MKKKRYQQKKDFFNSLSNEHISQEDYNHAKSVWCTFNIKTMGEYTDLYLKTDVLLLTDIFQKFRKTCKLHYKLDPAFYITAPSLSFDAMLLKTGVKLELITDLSIVRMIQSGIRGGLCMCSHRYAKANNQYMLSYDATKPRSFISYIDCNNLYGYSMCQYLPHSGFRFLNQHEIDQLDIENIEDNAEWGFILEVDLFYPETLHNLHNDLPFCAEKCIPPGGKTEKLISNLYNKYYYVIHYVHLKKCLEHGLLLRKIHRVITFRQSAYLKEYIELNTKLRQNAKSVFEQDFFKLLNNSVFGKTLENTEKRVTVHLVNSWNSPNNKTKKYICAERLISNPYFHSASVLSENLVAIQMKPDHLILDKPIYIGFTVLELSKSHMYHFHYNIVKPFYGDRVQLCYTDTDSFIYILYTNDFYKDIKYKFLQYFDTSNYSINNEFMIPQINKKVPGLFKDEMGGELITEFVGLRSKLYSIKTKNNVIKKAKGIKSCVVRDLTIDDYQHVLFNKDIIHRKNILFKSIKHEIFTQSVNKIALSSNDDKRLISKCNVATRAWGHSSIFKGNLS</sequence>
<dbReference type="AlphaFoldDB" id="A0A9N8L2K9"/>
<dbReference type="PANTHER" id="PTHR31511:SF12">
    <property type="entry name" value="RHO TERMINATION FACTOR N-TERMINAL DOMAIN-CONTAINING PROTEIN"/>
    <property type="match status" value="1"/>
</dbReference>
<gene>
    <name evidence="1" type="ORF">CINC_LOCUS12120</name>
</gene>
<dbReference type="PANTHER" id="PTHR31511">
    <property type="entry name" value="PROTEIN CBG23764"/>
    <property type="match status" value="1"/>
</dbReference>
<dbReference type="InterPro" id="IPR023211">
    <property type="entry name" value="DNA_pol_palm_dom_sf"/>
</dbReference>
<organism evidence="1 2">
    <name type="scientific">Chrysodeixis includens</name>
    <name type="common">Soybean looper</name>
    <name type="synonym">Pseudoplusia includens</name>
    <dbReference type="NCBI Taxonomy" id="689277"/>
    <lineage>
        <taxon>Eukaryota</taxon>
        <taxon>Metazoa</taxon>
        <taxon>Ecdysozoa</taxon>
        <taxon>Arthropoda</taxon>
        <taxon>Hexapoda</taxon>
        <taxon>Insecta</taxon>
        <taxon>Pterygota</taxon>
        <taxon>Neoptera</taxon>
        <taxon>Endopterygota</taxon>
        <taxon>Lepidoptera</taxon>
        <taxon>Glossata</taxon>
        <taxon>Ditrysia</taxon>
        <taxon>Noctuoidea</taxon>
        <taxon>Noctuidae</taxon>
        <taxon>Plusiinae</taxon>
        <taxon>Chrysodeixis</taxon>
    </lineage>
</organism>
<dbReference type="EMBL" id="LR824010">
    <property type="protein sequence ID" value="CAD0197842.1"/>
    <property type="molecule type" value="Genomic_DNA"/>
</dbReference>
<evidence type="ECO:0000313" key="1">
    <source>
        <dbReference type="EMBL" id="CAD0197842.1"/>
    </source>
</evidence>
<dbReference type="InterPro" id="IPR043502">
    <property type="entry name" value="DNA/RNA_pol_sf"/>
</dbReference>
<dbReference type="Proteomes" id="UP001154114">
    <property type="component" value="Chromosome 7"/>
</dbReference>
<evidence type="ECO:0008006" key="3">
    <source>
        <dbReference type="Google" id="ProtNLM"/>
    </source>
</evidence>
<dbReference type="Gene3D" id="3.90.1600.10">
    <property type="entry name" value="Palm domain of DNA polymerase"/>
    <property type="match status" value="1"/>
</dbReference>
<dbReference type="OrthoDB" id="414982at2759"/>
<reference evidence="1" key="1">
    <citation type="submission" date="2021-12" db="EMBL/GenBank/DDBJ databases">
        <authorList>
            <person name="King R."/>
        </authorList>
    </citation>
    <scope>NUCLEOTIDE SEQUENCE</scope>
</reference>
<name>A0A9N8L2K9_CHRIL</name>
<evidence type="ECO:0000313" key="2">
    <source>
        <dbReference type="Proteomes" id="UP001154114"/>
    </source>
</evidence>